<feature type="chain" id="PRO_5029655654" evidence="2">
    <location>
        <begin position="23"/>
        <end position="111"/>
    </location>
</feature>
<gene>
    <name evidence="3" type="ORF">GR197_10865</name>
</gene>
<evidence type="ECO:0000313" key="4">
    <source>
        <dbReference type="Proteomes" id="UP000471753"/>
    </source>
</evidence>
<feature type="region of interest" description="Disordered" evidence="1">
    <location>
        <begin position="42"/>
        <end position="111"/>
    </location>
</feature>
<dbReference type="Proteomes" id="UP000471753">
    <property type="component" value="Unassembled WGS sequence"/>
</dbReference>
<evidence type="ECO:0000256" key="2">
    <source>
        <dbReference type="SAM" id="SignalP"/>
    </source>
</evidence>
<proteinExistence type="predicted"/>
<comment type="caution">
    <text evidence="3">The sequence shown here is derived from an EMBL/GenBank/DDBJ whole genome shotgun (WGS) entry which is preliminary data.</text>
</comment>
<name>A0A7K3UBH4_9HYPH</name>
<dbReference type="EMBL" id="WUFT01000006">
    <property type="protein sequence ID" value="NEJ71037.1"/>
    <property type="molecule type" value="Genomic_DNA"/>
</dbReference>
<feature type="signal peptide" evidence="2">
    <location>
        <begin position="1"/>
        <end position="22"/>
    </location>
</feature>
<protein>
    <submittedName>
        <fullName evidence="3">Uncharacterized protein</fullName>
    </submittedName>
</protein>
<dbReference type="RefSeq" id="WP_164009666.1">
    <property type="nucleotide sequence ID" value="NZ_WUFT01000006.1"/>
</dbReference>
<sequence length="111" mass="12136">MKAFFIVVVSASAIFSSVPAEALDSRGFDARGVCRRAEGCVVDQGQGGGYNGPRNYRNFNGRNERDGSNDRHRDDRRYRNQNRTDNVDPAASRLAAGPAIEPATPPKRILA</sequence>
<evidence type="ECO:0000256" key="1">
    <source>
        <dbReference type="SAM" id="MobiDB-lite"/>
    </source>
</evidence>
<feature type="compositionally biased region" description="Low complexity" evidence="1">
    <location>
        <begin position="52"/>
        <end position="61"/>
    </location>
</feature>
<organism evidence="3 4">
    <name type="scientific">Rhizobium phaseoli</name>
    <dbReference type="NCBI Taxonomy" id="396"/>
    <lineage>
        <taxon>Bacteria</taxon>
        <taxon>Pseudomonadati</taxon>
        <taxon>Pseudomonadota</taxon>
        <taxon>Alphaproteobacteria</taxon>
        <taxon>Hyphomicrobiales</taxon>
        <taxon>Rhizobiaceae</taxon>
        <taxon>Rhizobium/Agrobacterium group</taxon>
        <taxon>Rhizobium</taxon>
    </lineage>
</organism>
<feature type="compositionally biased region" description="Basic and acidic residues" evidence="1">
    <location>
        <begin position="62"/>
        <end position="78"/>
    </location>
</feature>
<dbReference type="AlphaFoldDB" id="A0A7K3UBH4"/>
<evidence type="ECO:0000313" key="3">
    <source>
        <dbReference type="EMBL" id="NEJ71037.1"/>
    </source>
</evidence>
<accession>A0A7K3UBH4</accession>
<reference evidence="3 4" key="1">
    <citation type="submission" date="2019-12" db="EMBL/GenBank/DDBJ databases">
        <title>Rhizobium genotypes associated with high levels of biological nitrogen fixation by grain legumes in a temperate-maritime cropping system.</title>
        <authorList>
            <person name="Maluk M."/>
            <person name="Francesc Ferrando Molina F."/>
            <person name="Lopez Del Egido L."/>
            <person name="Lafos M."/>
            <person name="Langarica-Fuentes A."/>
            <person name="Gebre Yohannes G."/>
            <person name="Young M.W."/>
            <person name="Martin P."/>
            <person name="Gantlett R."/>
            <person name="Kenicer G."/>
            <person name="Hawes C."/>
            <person name="Begg G.S."/>
            <person name="Quilliam R.S."/>
            <person name="Squire G.R."/>
            <person name="Poole P.S."/>
            <person name="Young P.W."/>
            <person name="Iannetta P.M."/>
            <person name="James E.K."/>
        </authorList>
    </citation>
    <scope>NUCLEOTIDE SEQUENCE [LARGE SCALE GENOMIC DNA]</scope>
    <source>
        <strain evidence="3 4">JHI366</strain>
    </source>
</reference>
<keyword evidence="2" id="KW-0732">Signal</keyword>